<dbReference type="GO" id="GO:0015031">
    <property type="term" value="P:protein transport"/>
    <property type="evidence" value="ECO:0007669"/>
    <property type="project" value="UniProtKB-UniRule"/>
</dbReference>
<evidence type="ECO:0000256" key="1">
    <source>
        <dbReference type="ARBA" id="ARBA00004383"/>
    </source>
</evidence>
<dbReference type="NCBIfam" id="TIGR01352">
    <property type="entry name" value="tonB_Cterm"/>
    <property type="match status" value="1"/>
</dbReference>
<keyword evidence="10" id="KW-0735">Signal-anchor</keyword>
<feature type="domain" description="TonB C-terminal" evidence="12">
    <location>
        <begin position="162"/>
        <end position="249"/>
    </location>
</feature>
<keyword evidence="8" id="KW-1133">Transmembrane helix</keyword>
<dbReference type="InterPro" id="IPR051045">
    <property type="entry name" value="TonB-dependent_transducer"/>
</dbReference>
<evidence type="ECO:0000256" key="7">
    <source>
        <dbReference type="ARBA" id="ARBA00022927"/>
    </source>
</evidence>
<dbReference type="GO" id="GO:0015891">
    <property type="term" value="P:siderophore transport"/>
    <property type="evidence" value="ECO:0007669"/>
    <property type="project" value="InterPro"/>
</dbReference>
<gene>
    <name evidence="13" type="primary">tonB</name>
    <name evidence="14" type="ORF">B6N23_03610</name>
</gene>
<keyword evidence="9" id="KW-0472">Membrane</keyword>
<comment type="function">
    <text evidence="10">Interacts with outer membrane receptor proteins that carry out high-affinity binding and energy dependent uptake into the periplasmic space of specific substrates. It could act to transduce energy from the cytoplasmic membrane to specific energy-requiring processes in the outer membrane, resulting in the release into the periplasm of ligands bound by these outer membrane proteins.</text>
</comment>
<dbReference type="PROSITE" id="PS52015">
    <property type="entry name" value="TONB_CTD"/>
    <property type="match status" value="1"/>
</dbReference>
<proteinExistence type="inferred from homology"/>
<evidence type="ECO:0000256" key="2">
    <source>
        <dbReference type="ARBA" id="ARBA00006555"/>
    </source>
</evidence>
<evidence type="ECO:0000256" key="8">
    <source>
        <dbReference type="ARBA" id="ARBA00022989"/>
    </source>
</evidence>
<keyword evidence="3 10" id="KW-0813">Transport</keyword>
<feature type="compositionally biased region" description="Low complexity" evidence="11">
    <location>
        <begin position="63"/>
        <end position="74"/>
    </location>
</feature>
<dbReference type="Proteomes" id="UP001235344">
    <property type="component" value="Chromosome"/>
</dbReference>
<feature type="compositionally biased region" description="Acidic residues" evidence="11">
    <location>
        <begin position="49"/>
        <end position="62"/>
    </location>
</feature>
<feature type="compositionally biased region" description="Pro residues" evidence="11">
    <location>
        <begin position="110"/>
        <end position="130"/>
    </location>
</feature>
<evidence type="ECO:0000313" key="13">
    <source>
        <dbReference type="EMBL" id="QOW95972.1"/>
    </source>
</evidence>
<keyword evidence="7 10" id="KW-0653">Protein transport</keyword>
<dbReference type="Pfam" id="PF03544">
    <property type="entry name" value="TonB_C"/>
    <property type="match status" value="1"/>
</dbReference>
<reference evidence="13" key="1">
    <citation type="journal article" date="2020" name="Extremophiles">
        <title>Mechanism of TonB-dependent transport system in Halomonas alkalicola CICC 11012s in response to alkaline stress.</title>
        <authorList>
            <person name="Zhai L."/>
            <person name="Xie J."/>
            <person name="Feng H."/>
            <person name="Sun S."/>
            <person name="Cheng K."/>
            <person name="Yao S."/>
        </authorList>
    </citation>
    <scope>NUCLEOTIDE SEQUENCE</scope>
</reference>
<feature type="compositionally biased region" description="Basic and acidic residues" evidence="11">
    <location>
        <begin position="141"/>
        <end position="153"/>
    </location>
</feature>
<dbReference type="SUPFAM" id="SSF74653">
    <property type="entry name" value="TolA/TonB C-terminal domain"/>
    <property type="match status" value="1"/>
</dbReference>
<comment type="similarity">
    <text evidence="2 10">Belongs to the TonB family.</text>
</comment>
<dbReference type="PANTHER" id="PTHR33446">
    <property type="entry name" value="PROTEIN TONB-RELATED"/>
    <property type="match status" value="1"/>
</dbReference>
<keyword evidence="5 10" id="KW-0997">Cell inner membrane</keyword>
<evidence type="ECO:0000256" key="3">
    <source>
        <dbReference type="ARBA" id="ARBA00022448"/>
    </source>
</evidence>
<dbReference type="RefSeq" id="WP_305501932.1">
    <property type="nucleotide sequence ID" value="NZ_CP131913.1"/>
</dbReference>
<evidence type="ECO:0000256" key="11">
    <source>
        <dbReference type="SAM" id="MobiDB-lite"/>
    </source>
</evidence>
<feature type="region of interest" description="Disordered" evidence="11">
    <location>
        <begin position="47"/>
        <end position="153"/>
    </location>
</feature>
<dbReference type="InterPro" id="IPR006260">
    <property type="entry name" value="TonB/TolA_C"/>
</dbReference>
<keyword evidence="4 10" id="KW-1003">Cell membrane</keyword>
<dbReference type="EMBL" id="MT675917">
    <property type="protein sequence ID" value="QOW95972.1"/>
    <property type="molecule type" value="Genomic_DNA"/>
</dbReference>
<dbReference type="InterPro" id="IPR003538">
    <property type="entry name" value="TonB"/>
</dbReference>
<dbReference type="EMBL" id="CP131913">
    <property type="protein sequence ID" value="WLI74027.1"/>
    <property type="molecule type" value="Genomic_DNA"/>
</dbReference>
<dbReference type="AlphaFoldDB" id="A0A7U3S2D8"/>
<protein>
    <recommendedName>
        <fullName evidence="10">Protein TonB</fullName>
    </recommendedName>
</protein>
<dbReference type="GO" id="GO:0031992">
    <property type="term" value="F:energy transducer activity"/>
    <property type="evidence" value="ECO:0007669"/>
    <property type="project" value="InterPro"/>
</dbReference>
<evidence type="ECO:0000259" key="12">
    <source>
        <dbReference type="PROSITE" id="PS52015"/>
    </source>
</evidence>
<organism evidence="13">
    <name type="scientific">Halomonas alkalicola</name>
    <dbReference type="NCBI Taxonomy" id="1930622"/>
    <lineage>
        <taxon>Bacteria</taxon>
        <taxon>Pseudomonadati</taxon>
        <taxon>Pseudomonadota</taxon>
        <taxon>Gammaproteobacteria</taxon>
        <taxon>Oceanospirillales</taxon>
        <taxon>Halomonadaceae</taxon>
        <taxon>Halomonas</taxon>
    </lineage>
</organism>
<accession>A0A7U3S2D8</accession>
<comment type="subcellular location">
    <subcellularLocation>
        <location evidence="1 10">Cell inner membrane</location>
        <topology evidence="1 10">Single-pass membrane protein</topology>
        <orientation evidence="1 10">Periplasmic side</orientation>
    </subcellularLocation>
</comment>
<evidence type="ECO:0000313" key="15">
    <source>
        <dbReference type="Proteomes" id="UP001235344"/>
    </source>
</evidence>
<evidence type="ECO:0000256" key="9">
    <source>
        <dbReference type="ARBA" id="ARBA00023136"/>
    </source>
</evidence>
<sequence>MMRLALSGLGGAALAMGLFWLLALLVTPPMEEVAPLEAAMPLRMASLAESDEPGEPAPEEVADAPALPAAAVDSEPVESDPVDSAAAEAAPVPAPEPVPEPTSEPKPEPAPDPTPEPVPEPQPQPQPAPVAEPVEAPGAEQVRERRADEERGELAVVDGGPVEVGEAVPLSRVPPGYPRRAQRRGLEGHVELEFLIRPDGSVDRASIRVLDARPRQVFEEAAEEAVGQWRFEADGRLRRARQRLEFQLR</sequence>
<evidence type="ECO:0000313" key="14">
    <source>
        <dbReference type="EMBL" id="WLI74027.1"/>
    </source>
</evidence>
<keyword evidence="6" id="KW-0812">Transmembrane</keyword>
<keyword evidence="15" id="KW-1185">Reference proteome</keyword>
<feature type="compositionally biased region" description="Pro residues" evidence="11">
    <location>
        <begin position="92"/>
        <end position="102"/>
    </location>
</feature>
<evidence type="ECO:0000256" key="5">
    <source>
        <dbReference type="ARBA" id="ARBA00022519"/>
    </source>
</evidence>
<dbReference type="GO" id="GO:0055085">
    <property type="term" value="P:transmembrane transport"/>
    <property type="evidence" value="ECO:0007669"/>
    <property type="project" value="InterPro"/>
</dbReference>
<evidence type="ECO:0000256" key="6">
    <source>
        <dbReference type="ARBA" id="ARBA00022692"/>
    </source>
</evidence>
<feature type="compositionally biased region" description="Low complexity" evidence="11">
    <location>
        <begin position="82"/>
        <end position="91"/>
    </location>
</feature>
<dbReference type="Gene3D" id="3.30.2420.10">
    <property type="entry name" value="TonB"/>
    <property type="match status" value="1"/>
</dbReference>
<evidence type="ECO:0000256" key="4">
    <source>
        <dbReference type="ARBA" id="ARBA00022475"/>
    </source>
</evidence>
<dbReference type="PRINTS" id="PR01374">
    <property type="entry name" value="TONBPROTEIN"/>
</dbReference>
<evidence type="ECO:0000256" key="10">
    <source>
        <dbReference type="RuleBase" id="RU362123"/>
    </source>
</evidence>
<dbReference type="GO" id="GO:0005886">
    <property type="term" value="C:plasma membrane"/>
    <property type="evidence" value="ECO:0007669"/>
    <property type="project" value="UniProtKB-SubCell"/>
</dbReference>
<name>A0A7U3S2D8_9GAMM</name>
<dbReference type="GO" id="GO:0030288">
    <property type="term" value="C:outer membrane-bounded periplasmic space"/>
    <property type="evidence" value="ECO:0007669"/>
    <property type="project" value="InterPro"/>
</dbReference>
<dbReference type="InterPro" id="IPR037682">
    <property type="entry name" value="TonB_C"/>
</dbReference>
<reference evidence="14 15" key="2">
    <citation type="submission" date="2023-08" db="EMBL/GenBank/DDBJ databases">
        <title>Transcriptome Analysis of Halomonas alkalicola CICC 11012s to Identify the Genes Involved in Alkaline Tolerances.</title>
        <authorList>
            <person name="Zhai L."/>
        </authorList>
    </citation>
    <scope>NUCLEOTIDE SEQUENCE [LARGE SCALE GENOMIC DNA]</scope>
    <source>
        <strain evidence="14 15">CICC 11012s</strain>
    </source>
</reference>